<organism evidence="2 3">
    <name type="scientific">Ferrimonas marina</name>
    <dbReference type="NCBI Taxonomy" id="299255"/>
    <lineage>
        <taxon>Bacteria</taxon>
        <taxon>Pseudomonadati</taxon>
        <taxon>Pseudomonadota</taxon>
        <taxon>Gammaproteobacteria</taxon>
        <taxon>Alteromonadales</taxon>
        <taxon>Ferrimonadaceae</taxon>
        <taxon>Ferrimonas</taxon>
    </lineage>
</organism>
<evidence type="ECO:0008006" key="4">
    <source>
        <dbReference type="Google" id="ProtNLM"/>
    </source>
</evidence>
<dbReference type="EMBL" id="FQXG01000004">
    <property type="protein sequence ID" value="SHH79379.1"/>
    <property type="molecule type" value="Genomic_DNA"/>
</dbReference>
<evidence type="ECO:0000313" key="2">
    <source>
        <dbReference type="EMBL" id="SHH79379.1"/>
    </source>
</evidence>
<reference evidence="2 3" key="1">
    <citation type="submission" date="2016-11" db="EMBL/GenBank/DDBJ databases">
        <authorList>
            <person name="Jaros S."/>
            <person name="Januszkiewicz K."/>
            <person name="Wedrychowicz H."/>
        </authorList>
    </citation>
    <scope>NUCLEOTIDE SEQUENCE [LARGE SCALE GENOMIC DNA]</scope>
    <source>
        <strain evidence="2 3">DSM 16917</strain>
    </source>
</reference>
<dbReference type="Gene3D" id="2.40.160.20">
    <property type="match status" value="1"/>
</dbReference>
<sequence length="180" mass="21140">MIRVIVMLVLMWSGPGWAQSQYSDFQLVLGGWSHHFEDEPYPSSPTFNENHKGIGLNYRFDNCHGSERWRCHLGAVYLRDSFDNPMYTLYWNWQYPLFDSLAAGFMLGAASRSVAIYVDEQFEGTEREIVPMVAPNLELTWRRFSINLLLLPNVDLLEEDGDRTYRVQRPTLFWNLGFRF</sequence>
<dbReference type="STRING" id="299255.SAMN02745129_3021"/>
<dbReference type="RefSeq" id="WP_143165696.1">
    <property type="nucleotide sequence ID" value="NZ_FQXG01000004.1"/>
</dbReference>
<keyword evidence="1" id="KW-0732">Signal</keyword>
<dbReference type="OrthoDB" id="5918277at2"/>
<feature type="signal peptide" evidence="1">
    <location>
        <begin position="1"/>
        <end position="18"/>
    </location>
</feature>
<accession>A0A1M5VVP5</accession>
<evidence type="ECO:0000256" key="1">
    <source>
        <dbReference type="SAM" id="SignalP"/>
    </source>
</evidence>
<evidence type="ECO:0000313" key="3">
    <source>
        <dbReference type="Proteomes" id="UP000184268"/>
    </source>
</evidence>
<name>A0A1M5VVP5_9GAMM</name>
<gene>
    <name evidence="2" type="ORF">SAMN02745129_3021</name>
</gene>
<dbReference type="Proteomes" id="UP000184268">
    <property type="component" value="Unassembled WGS sequence"/>
</dbReference>
<proteinExistence type="predicted"/>
<feature type="chain" id="PRO_5012386877" description="Outer membrane protein beta-barrel domain-containing protein" evidence="1">
    <location>
        <begin position="19"/>
        <end position="180"/>
    </location>
</feature>
<dbReference type="AlphaFoldDB" id="A0A1M5VVP5"/>
<protein>
    <recommendedName>
        <fullName evidence="4">Outer membrane protein beta-barrel domain-containing protein</fullName>
    </recommendedName>
</protein>
<keyword evidence="3" id="KW-1185">Reference proteome</keyword>